<reference evidence="6" key="1">
    <citation type="submission" date="2023-03" db="EMBL/GenBank/DDBJ databases">
        <title>Multiphase analysis and comparison of six strains from genera Psychromarinibacter, Lutimaribacter, and Maritimibacter, including a novel species: Psychromarinibacter sediminicola sp. nov.</title>
        <authorList>
            <person name="Wang Y.-H."/>
            <person name="Ye M.-Q."/>
            <person name="Du Z.-J."/>
        </authorList>
    </citation>
    <scope>NUCLEOTIDE SEQUENCE</scope>
    <source>
        <strain evidence="6">C21-152</strain>
    </source>
</reference>
<dbReference type="Pfam" id="PF03466">
    <property type="entry name" value="LysR_substrate"/>
    <property type="match status" value="1"/>
</dbReference>
<dbReference type="EMBL" id="JARGYC010000133">
    <property type="protein sequence ID" value="MDF0603769.1"/>
    <property type="molecule type" value="Genomic_DNA"/>
</dbReference>
<keyword evidence="4" id="KW-0804">Transcription</keyword>
<keyword evidence="7" id="KW-1185">Reference proteome</keyword>
<evidence type="ECO:0000256" key="3">
    <source>
        <dbReference type="ARBA" id="ARBA00023125"/>
    </source>
</evidence>
<accession>A0AAE3NWZ4</accession>
<evidence type="ECO:0000256" key="2">
    <source>
        <dbReference type="ARBA" id="ARBA00023015"/>
    </source>
</evidence>
<evidence type="ECO:0000313" key="6">
    <source>
        <dbReference type="EMBL" id="MDF0603769.1"/>
    </source>
</evidence>
<dbReference type="GO" id="GO:0003700">
    <property type="term" value="F:DNA-binding transcription factor activity"/>
    <property type="evidence" value="ECO:0007669"/>
    <property type="project" value="InterPro"/>
</dbReference>
<dbReference type="InterPro" id="IPR050176">
    <property type="entry name" value="LTTR"/>
</dbReference>
<keyword evidence="3" id="KW-0238">DNA-binding</keyword>
<feature type="domain" description="HTH lysR-type" evidence="5">
    <location>
        <begin position="4"/>
        <end position="61"/>
    </location>
</feature>
<dbReference type="PANTHER" id="PTHR30579">
    <property type="entry name" value="TRANSCRIPTIONAL REGULATOR"/>
    <property type="match status" value="1"/>
</dbReference>
<dbReference type="SUPFAM" id="SSF46785">
    <property type="entry name" value="Winged helix' DNA-binding domain"/>
    <property type="match status" value="1"/>
</dbReference>
<evidence type="ECO:0000259" key="5">
    <source>
        <dbReference type="PROSITE" id="PS50931"/>
    </source>
</evidence>
<evidence type="ECO:0000313" key="7">
    <source>
        <dbReference type="Proteomes" id="UP001220964"/>
    </source>
</evidence>
<dbReference type="SUPFAM" id="SSF53850">
    <property type="entry name" value="Periplasmic binding protein-like II"/>
    <property type="match status" value="1"/>
</dbReference>
<dbReference type="CDD" id="cd05466">
    <property type="entry name" value="PBP2_LTTR_substrate"/>
    <property type="match status" value="1"/>
</dbReference>
<dbReference type="InterPro" id="IPR036388">
    <property type="entry name" value="WH-like_DNA-bd_sf"/>
</dbReference>
<comment type="caution">
    <text evidence="6">The sequence shown here is derived from an EMBL/GenBank/DDBJ whole genome shotgun (WGS) entry which is preliminary data.</text>
</comment>
<dbReference type="Pfam" id="PF00126">
    <property type="entry name" value="HTH_1"/>
    <property type="match status" value="1"/>
</dbReference>
<dbReference type="InterPro" id="IPR036390">
    <property type="entry name" value="WH_DNA-bd_sf"/>
</dbReference>
<dbReference type="RefSeq" id="WP_275569880.1">
    <property type="nucleotide sequence ID" value="NZ_JARGYC010000133.1"/>
</dbReference>
<dbReference type="Proteomes" id="UP001220964">
    <property type="component" value="Unassembled WGS sequence"/>
</dbReference>
<organism evidence="6 7">
    <name type="scientific">Psychromarinibacter sediminicola</name>
    <dbReference type="NCBI Taxonomy" id="3033385"/>
    <lineage>
        <taxon>Bacteria</taxon>
        <taxon>Pseudomonadati</taxon>
        <taxon>Pseudomonadota</taxon>
        <taxon>Alphaproteobacteria</taxon>
        <taxon>Rhodobacterales</taxon>
        <taxon>Paracoccaceae</taxon>
        <taxon>Psychromarinibacter</taxon>
    </lineage>
</organism>
<sequence>MHRENWDDLRFVLAVAENGSVASAARALGVNHATVLRRIGAFEDRHGGELFERTVRGYSVPPERMRLIEAARAVEAAVLAVDRLLEGAQAPLTGVVRITSTDSLCATVLPPALAEIAAEASGLRLELQCSNSHLDLGRMQSDITVRPTPSLDDDLTGLRAGALDFAVYVAPRSDGRWLAPGRAQAKAQPAVWIAEHVPPSQIAGTADSFVSLREMAAAGMGWAFLPTILGEPDPRLDRLEGVAPPMSVPLWVATHADLADAPRVAVVRDRLAAALPEAVRAQVSRRA</sequence>
<dbReference type="InterPro" id="IPR005119">
    <property type="entry name" value="LysR_subst-bd"/>
</dbReference>
<comment type="similarity">
    <text evidence="1">Belongs to the LysR transcriptional regulatory family.</text>
</comment>
<name>A0AAE3NWZ4_9RHOB</name>
<dbReference type="InterPro" id="IPR000847">
    <property type="entry name" value="LysR_HTH_N"/>
</dbReference>
<dbReference type="Gene3D" id="1.10.10.10">
    <property type="entry name" value="Winged helix-like DNA-binding domain superfamily/Winged helix DNA-binding domain"/>
    <property type="match status" value="1"/>
</dbReference>
<evidence type="ECO:0000256" key="1">
    <source>
        <dbReference type="ARBA" id="ARBA00009437"/>
    </source>
</evidence>
<dbReference type="GO" id="GO:0003677">
    <property type="term" value="F:DNA binding"/>
    <property type="evidence" value="ECO:0007669"/>
    <property type="project" value="UniProtKB-KW"/>
</dbReference>
<gene>
    <name evidence="6" type="ORF">P1J78_23925</name>
</gene>
<dbReference type="PANTHER" id="PTHR30579:SF3">
    <property type="entry name" value="TRANSCRIPTIONAL REGULATORY PROTEIN"/>
    <property type="match status" value="1"/>
</dbReference>
<keyword evidence="2" id="KW-0805">Transcription regulation</keyword>
<proteinExistence type="inferred from homology"/>
<evidence type="ECO:0000256" key="4">
    <source>
        <dbReference type="ARBA" id="ARBA00023163"/>
    </source>
</evidence>
<dbReference type="AlphaFoldDB" id="A0AAE3NWZ4"/>
<dbReference type="Gene3D" id="3.40.190.290">
    <property type="match status" value="1"/>
</dbReference>
<dbReference type="PROSITE" id="PS50931">
    <property type="entry name" value="HTH_LYSR"/>
    <property type="match status" value="1"/>
</dbReference>
<protein>
    <submittedName>
        <fullName evidence="6">LysR family transcriptional regulator</fullName>
    </submittedName>
</protein>